<dbReference type="AlphaFoldDB" id="A0A0G0YND3"/>
<evidence type="ECO:0000256" key="1">
    <source>
        <dbReference type="SAM" id="Phobius"/>
    </source>
</evidence>
<dbReference type="Proteomes" id="UP000034753">
    <property type="component" value="Unassembled WGS sequence"/>
</dbReference>
<name>A0A0G0YND3_9BACT</name>
<keyword evidence="1" id="KW-0812">Transmembrane</keyword>
<evidence type="ECO:0000313" key="2">
    <source>
        <dbReference type="EMBL" id="KKS11106.1"/>
    </source>
</evidence>
<accession>A0A0G0YND3</accession>
<keyword evidence="1" id="KW-1133">Transmembrane helix</keyword>
<feature type="transmembrane region" description="Helical" evidence="1">
    <location>
        <begin position="12"/>
        <end position="33"/>
    </location>
</feature>
<dbReference type="EMBL" id="LCBN01000084">
    <property type="protein sequence ID" value="KKS11106.1"/>
    <property type="molecule type" value="Genomic_DNA"/>
</dbReference>
<organism evidence="2 3">
    <name type="scientific">Candidatus Daviesbacteria bacterium GW2011_GWB1_41_5</name>
    <dbReference type="NCBI Taxonomy" id="1618429"/>
    <lineage>
        <taxon>Bacteria</taxon>
        <taxon>Candidatus Daviesiibacteriota</taxon>
    </lineage>
</organism>
<keyword evidence="1" id="KW-0472">Membrane</keyword>
<sequence>MQHKRRAQEEIVGFVLIVVLVVIVLVIFLGISLRNPKPQQRESEIIYQFLESSMEQTTNCSLSEGASYLPLDDALRECHETGSSCADGMSSCDSSEDTLKKILNNSFAVGPAYPYKGYDISAVYVVNASGQQQVEPVLNITAGNCSNSYSGNSYWIPSFPGSIIVSAKLCG</sequence>
<reference evidence="2 3" key="1">
    <citation type="journal article" date="2015" name="Nature">
        <title>rRNA introns, odd ribosomes, and small enigmatic genomes across a large radiation of phyla.</title>
        <authorList>
            <person name="Brown C.T."/>
            <person name="Hug L.A."/>
            <person name="Thomas B.C."/>
            <person name="Sharon I."/>
            <person name="Castelle C.J."/>
            <person name="Singh A."/>
            <person name="Wilkins M.J."/>
            <person name="Williams K.H."/>
            <person name="Banfield J.F."/>
        </authorList>
    </citation>
    <scope>NUCLEOTIDE SEQUENCE [LARGE SCALE GENOMIC DNA]</scope>
</reference>
<comment type="caution">
    <text evidence="2">The sequence shown here is derived from an EMBL/GenBank/DDBJ whole genome shotgun (WGS) entry which is preliminary data.</text>
</comment>
<proteinExistence type="predicted"/>
<protein>
    <submittedName>
        <fullName evidence="2">Uncharacterized protein</fullName>
    </submittedName>
</protein>
<evidence type="ECO:0000313" key="3">
    <source>
        <dbReference type="Proteomes" id="UP000034753"/>
    </source>
</evidence>
<gene>
    <name evidence="2" type="ORF">UU67_C0084G0003</name>
</gene>